<accession>A0A382AI27</accession>
<evidence type="ECO:0000256" key="2">
    <source>
        <dbReference type="ARBA" id="ARBA00023239"/>
    </source>
</evidence>
<dbReference type="GO" id="GO:0019631">
    <property type="term" value="P:quinate catabolic process"/>
    <property type="evidence" value="ECO:0007669"/>
    <property type="project" value="TreeGrafter"/>
</dbReference>
<dbReference type="Pfam" id="PF01220">
    <property type="entry name" value="DHquinase_II"/>
    <property type="match status" value="1"/>
</dbReference>
<dbReference type="PANTHER" id="PTHR21272">
    <property type="entry name" value="CATABOLIC 3-DEHYDROQUINASE"/>
    <property type="match status" value="1"/>
</dbReference>
<name>A0A382AI27_9ZZZZ</name>
<dbReference type="GO" id="GO:0003855">
    <property type="term" value="F:3-dehydroquinate dehydratase activity"/>
    <property type="evidence" value="ECO:0007669"/>
    <property type="project" value="UniProtKB-EC"/>
</dbReference>
<dbReference type="AlphaFoldDB" id="A0A382AI27"/>
<dbReference type="EMBL" id="UINC01025514">
    <property type="protein sequence ID" value="SVB01220.1"/>
    <property type="molecule type" value="Genomic_DNA"/>
</dbReference>
<feature type="non-terminal residue" evidence="3">
    <location>
        <position position="1"/>
    </location>
</feature>
<dbReference type="InterPro" id="IPR036441">
    <property type="entry name" value="DHquinase_II_sf"/>
</dbReference>
<gene>
    <name evidence="3" type="ORF">METZ01_LOCUS154074</name>
</gene>
<dbReference type="InterPro" id="IPR001874">
    <property type="entry name" value="DHquinase_II"/>
</dbReference>
<sequence>SVAIRDAIAAVGLPTVEAHLSNVHAREELRHHSYIAPVALGQICGFGANSYLLGLQALIYHIRGQ</sequence>
<protein>
    <recommendedName>
        <fullName evidence="1">3-dehydroquinate dehydratase</fullName>
        <ecNumber evidence="1">4.2.1.10</ecNumber>
    </recommendedName>
</protein>
<proteinExistence type="predicted"/>
<evidence type="ECO:0000313" key="3">
    <source>
        <dbReference type="EMBL" id="SVB01220.1"/>
    </source>
</evidence>
<dbReference type="EC" id="4.2.1.10" evidence="1"/>
<keyword evidence="2" id="KW-0456">Lyase</keyword>
<dbReference type="PANTHER" id="PTHR21272:SF3">
    <property type="entry name" value="CATABOLIC 3-DEHYDROQUINASE"/>
    <property type="match status" value="1"/>
</dbReference>
<evidence type="ECO:0000256" key="1">
    <source>
        <dbReference type="ARBA" id="ARBA00012060"/>
    </source>
</evidence>
<organism evidence="3">
    <name type="scientific">marine metagenome</name>
    <dbReference type="NCBI Taxonomy" id="408172"/>
    <lineage>
        <taxon>unclassified sequences</taxon>
        <taxon>metagenomes</taxon>
        <taxon>ecological metagenomes</taxon>
    </lineage>
</organism>
<reference evidence="3" key="1">
    <citation type="submission" date="2018-05" db="EMBL/GenBank/DDBJ databases">
        <authorList>
            <person name="Lanie J.A."/>
            <person name="Ng W.-L."/>
            <person name="Kazmierczak K.M."/>
            <person name="Andrzejewski T.M."/>
            <person name="Davidsen T.M."/>
            <person name="Wayne K.J."/>
            <person name="Tettelin H."/>
            <person name="Glass J.I."/>
            <person name="Rusch D."/>
            <person name="Podicherti R."/>
            <person name="Tsui H.-C.T."/>
            <person name="Winkler M.E."/>
        </authorList>
    </citation>
    <scope>NUCLEOTIDE SEQUENCE</scope>
</reference>
<dbReference type="SUPFAM" id="SSF52304">
    <property type="entry name" value="Type II 3-dehydroquinate dehydratase"/>
    <property type="match status" value="1"/>
</dbReference>
<dbReference type="Gene3D" id="3.40.50.9100">
    <property type="entry name" value="Dehydroquinase, class II"/>
    <property type="match status" value="1"/>
</dbReference>